<evidence type="ECO:0000256" key="2">
    <source>
        <dbReference type="SAM" id="SignalP"/>
    </source>
</evidence>
<protein>
    <submittedName>
        <fullName evidence="3">C4-dicarboxylate-binding periplasmic protein DctP</fullName>
    </submittedName>
</protein>
<dbReference type="NCBIfam" id="NF037995">
    <property type="entry name" value="TRAP_S1"/>
    <property type="match status" value="1"/>
</dbReference>
<keyword evidence="4" id="KW-1185">Reference proteome</keyword>
<dbReference type="PANTHER" id="PTHR33376">
    <property type="match status" value="1"/>
</dbReference>
<dbReference type="InterPro" id="IPR018389">
    <property type="entry name" value="DctP_fam"/>
</dbReference>
<accession>A0ABN6DUS7</accession>
<name>A0ABN6DUS7_9BACT</name>
<dbReference type="RefSeq" id="WP_221250747.1">
    <property type="nucleotide sequence ID" value="NZ_AP024355.1"/>
</dbReference>
<dbReference type="Pfam" id="PF03480">
    <property type="entry name" value="DctP"/>
    <property type="match status" value="1"/>
</dbReference>
<sequence>MKKLTGILFTVLLVLAFALGGNALAEEKADPLAAWKPQFDPSGAKYTYILSNVSHPAIEGVGVGYRIRDRVWELSKGQLYVDFRPLAQLGGEKDVISKLKLGAIQGMLSSSVAAANVADRLGIVNLPYVVDTFDKLDKFRSTPELWNEFRDSALRSGIMTVDITGYGTYGWASTTPVRSLEDAKAVNFRIAEAPVNTDIYKSWALKFTVMPWPDVPQALQTGVINGLDHTPIVCNITKKFEIAKYFTEVNYAQGLFVHLMNKRWFDKLPKDLQQALLQAIEEESAKTRELTRKQHDEQVAKAKENGVEFIPLADADRKQLIEMAAPVYKTWGDKIGADYLQKVRSTLGN</sequence>
<evidence type="ECO:0000313" key="4">
    <source>
        <dbReference type="Proteomes" id="UP001319827"/>
    </source>
</evidence>
<dbReference type="InterPro" id="IPR038404">
    <property type="entry name" value="TRAP_DctP_sf"/>
</dbReference>
<dbReference type="PANTHER" id="PTHR33376:SF4">
    <property type="entry name" value="SIALIC ACID-BINDING PERIPLASMIC PROTEIN SIAP"/>
    <property type="match status" value="1"/>
</dbReference>
<dbReference type="Proteomes" id="UP001319827">
    <property type="component" value="Chromosome"/>
</dbReference>
<keyword evidence="1 2" id="KW-0732">Signal</keyword>
<dbReference type="CDD" id="cd13603">
    <property type="entry name" value="PBP2_TRAP_Siap_TeaA_like"/>
    <property type="match status" value="1"/>
</dbReference>
<dbReference type="EMBL" id="AP024355">
    <property type="protein sequence ID" value="BCR03264.1"/>
    <property type="molecule type" value="Genomic_DNA"/>
</dbReference>
<reference evidence="3 4" key="2">
    <citation type="journal article" date="2021" name="Int. J. Syst. Evol. Microbiol.">
        <title>Isolation and Polyphasic Characterization of Desulfuromonas versatilis sp. Nov., an Electrogenic Bacteria Capable of Versatile Metabolism Isolated from a Graphene Oxide-Reducing Enrichment Culture.</title>
        <authorList>
            <person name="Xie L."/>
            <person name="Yoshida N."/>
            <person name="Ishii S."/>
            <person name="Meng L."/>
        </authorList>
    </citation>
    <scope>NUCLEOTIDE SEQUENCE [LARGE SCALE GENOMIC DNA]</scope>
    <source>
        <strain evidence="3 4">NIT-T3</strain>
    </source>
</reference>
<reference evidence="3 4" key="1">
    <citation type="journal article" date="2016" name="C (Basel)">
        <title>Selective Growth of and Electricity Production by Marine Exoelectrogenic Bacteria in Self-Aggregated Hydrogel of Microbially Reduced Graphene Oxide.</title>
        <authorList>
            <person name="Yoshida N."/>
            <person name="Goto Y."/>
            <person name="Miyata Y."/>
        </authorList>
    </citation>
    <scope>NUCLEOTIDE SEQUENCE [LARGE SCALE GENOMIC DNA]</scope>
    <source>
        <strain evidence="3 4">NIT-T3</strain>
    </source>
</reference>
<proteinExistence type="predicted"/>
<feature type="chain" id="PRO_5046300394" evidence="2">
    <location>
        <begin position="26"/>
        <end position="349"/>
    </location>
</feature>
<gene>
    <name evidence="3" type="primary">dctP_1</name>
    <name evidence="3" type="ORF">DESUT3_03330</name>
</gene>
<evidence type="ECO:0000313" key="3">
    <source>
        <dbReference type="EMBL" id="BCR03264.1"/>
    </source>
</evidence>
<organism evidence="3 4">
    <name type="scientific">Desulfuromonas versatilis</name>
    <dbReference type="NCBI Taxonomy" id="2802975"/>
    <lineage>
        <taxon>Bacteria</taxon>
        <taxon>Pseudomonadati</taxon>
        <taxon>Thermodesulfobacteriota</taxon>
        <taxon>Desulfuromonadia</taxon>
        <taxon>Desulfuromonadales</taxon>
        <taxon>Desulfuromonadaceae</taxon>
        <taxon>Desulfuromonas</taxon>
    </lineage>
</organism>
<dbReference type="Gene3D" id="3.40.190.170">
    <property type="entry name" value="Bacterial extracellular solute-binding protein, family 7"/>
    <property type="match status" value="1"/>
</dbReference>
<feature type="signal peptide" evidence="2">
    <location>
        <begin position="1"/>
        <end position="25"/>
    </location>
</feature>
<evidence type="ECO:0000256" key="1">
    <source>
        <dbReference type="ARBA" id="ARBA00022729"/>
    </source>
</evidence>